<feature type="transmembrane region" description="Helical" evidence="9">
    <location>
        <begin position="535"/>
        <end position="553"/>
    </location>
</feature>
<organism evidence="11">
    <name type="scientific">Heliothis virescens</name>
    <name type="common">Tobacco budworm moth</name>
    <dbReference type="NCBI Taxonomy" id="7102"/>
    <lineage>
        <taxon>Eukaryota</taxon>
        <taxon>Metazoa</taxon>
        <taxon>Ecdysozoa</taxon>
        <taxon>Arthropoda</taxon>
        <taxon>Hexapoda</taxon>
        <taxon>Insecta</taxon>
        <taxon>Pterygota</taxon>
        <taxon>Neoptera</taxon>
        <taxon>Endopterygota</taxon>
        <taxon>Lepidoptera</taxon>
        <taxon>Glossata</taxon>
        <taxon>Ditrysia</taxon>
        <taxon>Noctuoidea</taxon>
        <taxon>Noctuidae</taxon>
        <taxon>Heliothinae</taxon>
        <taxon>Heliothis</taxon>
    </lineage>
</organism>
<dbReference type="AlphaFoldDB" id="A0A2A4JCF7"/>
<feature type="domain" description="Ionotropic glutamate receptor C-terminal" evidence="10">
    <location>
        <begin position="533"/>
        <end position="797"/>
    </location>
</feature>
<sequence length="831" mass="94258">MKNNCFLHADIINKLVVELSTIGVRTSASFKPMSKYQDHAILYLTDLDCAQSKAIISYALSKELFQFTYRWLVLVTSPQQQQSKISLLMNGPVLVDSDLVLAERVGNHFKMVEMHRPGLNGSMITAPRGFYNGSLVDVRPRRELYRRRRNMMGHPITMSNVIQDSNSTRLHLPKEDRLELQYDSITKACWSAAKIGFEMINATAKYIFSYRYGYKVDGQWSGMIADLYSNKADVGTNCVIFRDRFDVVTYTDLVAPMRMLFIFRQPPLAYVANVFYLPFSTRVWVTIAICTAIATATLYLASKVELVLTKALSKELFQFTYRWLVLVTSPQQQQSKISLLMNGPVLVDSDLVLAERVGNHFKMVEMHRPGLNGSMITAPRGFYNGSLVDVRPRRELYRRRRNMMGHPITMSNVIQDSNSTRLHLPKEDRLELQYDSITKACWSAAKIGFEMINATAKYIFSYRYGYKVDGQWSGMIADLYSNKADVGTNCVIFRDRFDVVTYTDLVAPMRMLFIFRQPPLAYVANVFYLPFSTRVWVTIAICTAIATATLYLASKVELVLTKASTQQQLDGGICDALLLTMSAVTQQGCYLEPRRAPGRMMVFVLFTALMALYAAYSANIVVLLQAPSDSIRSLPQLANAKITLAANDVDYNHFVFNQSKEPLHTSIRDRVFPDNGKPRLYSLADGVERIRKGLFALHSVAEPVYRQIEATFLESEKCDIATVDYLVTFDSFTPVRKGSPYLELIRVVHKQIRESGIQSAIRKRFLVSKPHCTTKMSSFSSVGLMDMRPVLILMLYGVAVSVAIAIGEIAVYKLMNRYKRSSKVQLIKVMK</sequence>
<dbReference type="GO" id="GO:0050906">
    <property type="term" value="P:detection of stimulus involved in sensory perception"/>
    <property type="evidence" value="ECO:0007669"/>
    <property type="project" value="UniProtKB-ARBA"/>
</dbReference>
<name>A0A2A4JCF7_HELVI</name>
<dbReference type="InterPro" id="IPR001320">
    <property type="entry name" value="Iontro_rcpt_C"/>
</dbReference>
<dbReference type="PANTHER" id="PTHR42643:SF33">
    <property type="entry name" value="GLUTAMATE RECEPTOR 2-LIKE PROTEIN"/>
    <property type="match status" value="1"/>
</dbReference>
<evidence type="ECO:0000256" key="6">
    <source>
        <dbReference type="ARBA" id="ARBA00023136"/>
    </source>
</evidence>
<keyword evidence="3" id="KW-1003">Cell membrane</keyword>
<evidence type="ECO:0000259" key="10">
    <source>
        <dbReference type="Pfam" id="PF00060"/>
    </source>
</evidence>
<keyword evidence="5 9" id="KW-1133">Transmembrane helix</keyword>
<evidence type="ECO:0000256" key="9">
    <source>
        <dbReference type="SAM" id="Phobius"/>
    </source>
</evidence>
<gene>
    <name evidence="11" type="ORF">B5V51_3882</name>
</gene>
<reference evidence="11" key="1">
    <citation type="submission" date="2017-09" db="EMBL/GenBank/DDBJ databases">
        <title>Contemporary evolution of a Lepidopteran species, Heliothis virescens, in response to modern agricultural practices.</title>
        <authorList>
            <person name="Fritz M.L."/>
            <person name="Deyonke A.M."/>
            <person name="Papanicolaou A."/>
            <person name="Micinski S."/>
            <person name="Westbrook J."/>
            <person name="Gould F."/>
        </authorList>
    </citation>
    <scope>NUCLEOTIDE SEQUENCE [LARGE SCALE GENOMIC DNA]</scope>
    <source>
        <strain evidence="11">HvINT-</strain>
        <tissue evidence="11">Whole body</tissue>
    </source>
</reference>
<feature type="transmembrane region" description="Helical" evidence="9">
    <location>
        <begin position="602"/>
        <end position="624"/>
    </location>
</feature>
<protein>
    <recommendedName>
        <fullName evidence="10">Ionotropic glutamate receptor C-terminal domain-containing protein</fullName>
    </recommendedName>
</protein>
<comment type="similarity">
    <text evidence="2">Belongs to the glutamate-gated ion channel (TC 1.A.10.1) family.</text>
</comment>
<evidence type="ECO:0000313" key="11">
    <source>
        <dbReference type="EMBL" id="PCG69641.1"/>
    </source>
</evidence>
<dbReference type="GO" id="GO:0015276">
    <property type="term" value="F:ligand-gated monoatomic ion channel activity"/>
    <property type="evidence" value="ECO:0007669"/>
    <property type="project" value="InterPro"/>
</dbReference>
<keyword evidence="8" id="KW-0325">Glycoprotein</keyword>
<comment type="caution">
    <text evidence="11">The sequence shown here is derived from an EMBL/GenBank/DDBJ whole genome shotgun (WGS) entry which is preliminary data.</text>
</comment>
<dbReference type="Pfam" id="PF00060">
    <property type="entry name" value="Lig_chan"/>
    <property type="match status" value="1"/>
</dbReference>
<dbReference type="Gene3D" id="1.10.287.70">
    <property type="match status" value="1"/>
</dbReference>
<dbReference type="STRING" id="7102.A0A2A4JCF7"/>
<dbReference type="SUPFAM" id="SSF53850">
    <property type="entry name" value="Periplasmic binding protein-like II"/>
    <property type="match status" value="2"/>
</dbReference>
<dbReference type="EMBL" id="NWSH01001928">
    <property type="protein sequence ID" value="PCG69641.1"/>
    <property type="molecule type" value="Genomic_DNA"/>
</dbReference>
<feature type="transmembrane region" description="Helical" evidence="9">
    <location>
        <begin position="790"/>
        <end position="812"/>
    </location>
</feature>
<evidence type="ECO:0000256" key="1">
    <source>
        <dbReference type="ARBA" id="ARBA00004651"/>
    </source>
</evidence>
<comment type="subcellular location">
    <subcellularLocation>
        <location evidence="1">Cell membrane</location>
        <topology evidence="1">Multi-pass membrane protein</topology>
    </subcellularLocation>
</comment>
<dbReference type="GO" id="GO:0005886">
    <property type="term" value="C:plasma membrane"/>
    <property type="evidence" value="ECO:0007669"/>
    <property type="project" value="UniProtKB-SubCell"/>
</dbReference>
<evidence type="ECO:0000256" key="7">
    <source>
        <dbReference type="ARBA" id="ARBA00023170"/>
    </source>
</evidence>
<accession>A0A2A4JCF7</accession>
<dbReference type="PANTHER" id="PTHR42643">
    <property type="entry name" value="IONOTROPIC RECEPTOR 20A-RELATED"/>
    <property type="match status" value="1"/>
</dbReference>
<keyword evidence="6 9" id="KW-0472">Membrane</keyword>
<evidence type="ECO:0000256" key="8">
    <source>
        <dbReference type="ARBA" id="ARBA00023180"/>
    </source>
</evidence>
<keyword evidence="4 9" id="KW-0812">Transmembrane</keyword>
<evidence type="ECO:0000256" key="5">
    <source>
        <dbReference type="ARBA" id="ARBA00022989"/>
    </source>
</evidence>
<keyword evidence="7" id="KW-0675">Receptor</keyword>
<dbReference type="InterPro" id="IPR052192">
    <property type="entry name" value="Insect_Ionotropic_Sensory_Rcpt"/>
</dbReference>
<evidence type="ECO:0000256" key="4">
    <source>
        <dbReference type="ARBA" id="ARBA00022692"/>
    </source>
</evidence>
<evidence type="ECO:0000256" key="3">
    <source>
        <dbReference type="ARBA" id="ARBA00022475"/>
    </source>
</evidence>
<dbReference type="Gene3D" id="3.40.190.10">
    <property type="entry name" value="Periplasmic binding protein-like II"/>
    <property type="match status" value="1"/>
</dbReference>
<proteinExistence type="inferred from homology"/>
<evidence type="ECO:0000256" key="2">
    <source>
        <dbReference type="ARBA" id="ARBA00008685"/>
    </source>
</evidence>